<organism evidence="1 2">
    <name type="scientific">Hibiscus sabdariffa</name>
    <name type="common">roselle</name>
    <dbReference type="NCBI Taxonomy" id="183260"/>
    <lineage>
        <taxon>Eukaryota</taxon>
        <taxon>Viridiplantae</taxon>
        <taxon>Streptophyta</taxon>
        <taxon>Embryophyta</taxon>
        <taxon>Tracheophyta</taxon>
        <taxon>Spermatophyta</taxon>
        <taxon>Magnoliopsida</taxon>
        <taxon>eudicotyledons</taxon>
        <taxon>Gunneridae</taxon>
        <taxon>Pentapetalae</taxon>
        <taxon>rosids</taxon>
        <taxon>malvids</taxon>
        <taxon>Malvales</taxon>
        <taxon>Malvaceae</taxon>
        <taxon>Malvoideae</taxon>
        <taxon>Hibiscus</taxon>
    </lineage>
</organism>
<evidence type="ECO:0000313" key="1">
    <source>
        <dbReference type="EMBL" id="KAK9001856.1"/>
    </source>
</evidence>
<sequence>MRICNENCNARCEVSNNGKGNVRNRHRMCKSLNECGDNHDDGNLLASPSNKQCSMGIGPCNEHYNDSCCDRLCYARYQGLKHYRSVQNYSV</sequence>
<protein>
    <recommendedName>
        <fullName evidence="3">Defensin-like protein</fullName>
    </recommendedName>
</protein>
<gene>
    <name evidence="1" type="ORF">V6N11_024554</name>
</gene>
<evidence type="ECO:0000313" key="2">
    <source>
        <dbReference type="Proteomes" id="UP001396334"/>
    </source>
</evidence>
<accession>A0ABR2QMG9</accession>
<proteinExistence type="predicted"/>
<name>A0ABR2QMG9_9ROSI</name>
<keyword evidence="2" id="KW-1185">Reference proteome</keyword>
<reference evidence="1 2" key="1">
    <citation type="journal article" date="2024" name="G3 (Bethesda)">
        <title>Genome assembly of Hibiscus sabdariffa L. provides insights into metabolisms of medicinal natural products.</title>
        <authorList>
            <person name="Kim T."/>
        </authorList>
    </citation>
    <scope>NUCLEOTIDE SEQUENCE [LARGE SCALE GENOMIC DNA]</scope>
    <source>
        <strain evidence="1">TK-2024</strain>
        <tissue evidence="1">Old leaves</tissue>
    </source>
</reference>
<evidence type="ECO:0008006" key="3">
    <source>
        <dbReference type="Google" id="ProtNLM"/>
    </source>
</evidence>
<dbReference type="Proteomes" id="UP001396334">
    <property type="component" value="Unassembled WGS sequence"/>
</dbReference>
<comment type="caution">
    <text evidence="1">The sequence shown here is derived from an EMBL/GenBank/DDBJ whole genome shotgun (WGS) entry which is preliminary data.</text>
</comment>
<dbReference type="EMBL" id="JBBPBN010000035">
    <property type="protein sequence ID" value="KAK9001856.1"/>
    <property type="molecule type" value="Genomic_DNA"/>
</dbReference>